<comment type="caution">
    <text evidence="3">The sequence shown here is derived from an EMBL/GenBank/DDBJ whole genome shotgun (WGS) entry which is preliminary data.</text>
</comment>
<evidence type="ECO:0000256" key="1">
    <source>
        <dbReference type="SAM" id="SignalP"/>
    </source>
</evidence>
<dbReference type="InterPro" id="IPR005180">
    <property type="entry name" value="DUF302"/>
</dbReference>
<organism evidence="3 4">
    <name type="scientific">Marivita lacus</name>
    <dbReference type="NCBI Taxonomy" id="1323742"/>
    <lineage>
        <taxon>Bacteria</taxon>
        <taxon>Pseudomonadati</taxon>
        <taxon>Pseudomonadota</taxon>
        <taxon>Alphaproteobacteria</taxon>
        <taxon>Rhodobacterales</taxon>
        <taxon>Roseobacteraceae</taxon>
        <taxon>Marivita</taxon>
    </lineage>
</organism>
<dbReference type="Pfam" id="PF03625">
    <property type="entry name" value="DUF302"/>
    <property type="match status" value="1"/>
</dbReference>
<sequence length="150" mass="15036">MKHLIFAAGLALAATTAPAGDNGMTTKASALGVTETVDAMVAAMEGAGITVFARVDHGAGAQSIGEDIGASQLLIFGSPKVGTPAIKDDPVAGLFLPLKVLVYQDAMGATKVVYEDPAAMLGRLGGVSEDAAYLQPMAGALARFTDAASN</sequence>
<keyword evidence="1" id="KW-0732">Signal</keyword>
<dbReference type="RefSeq" id="WP_188482073.1">
    <property type="nucleotide sequence ID" value="NZ_BMFC01000004.1"/>
</dbReference>
<evidence type="ECO:0000313" key="4">
    <source>
        <dbReference type="Proteomes" id="UP000645462"/>
    </source>
</evidence>
<feature type="signal peptide" evidence="1">
    <location>
        <begin position="1"/>
        <end position="19"/>
    </location>
</feature>
<dbReference type="SUPFAM" id="SSF103247">
    <property type="entry name" value="TT1751-like"/>
    <property type="match status" value="1"/>
</dbReference>
<evidence type="ECO:0000259" key="2">
    <source>
        <dbReference type="Pfam" id="PF03625"/>
    </source>
</evidence>
<dbReference type="PANTHER" id="PTHR38342:SF2">
    <property type="entry name" value="INNER MEMBRANE OR EXPORTED"/>
    <property type="match status" value="1"/>
</dbReference>
<dbReference type="InterPro" id="IPR035923">
    <property type="entry name" value="TT1751-like_sf"/>
</dbReference>
<evidence type="ECO:0000313" key="3">
    <source>
        <dbReference type="EMBL" id="GGC04821.1"/>
    </source>
</evidence>
<dbReference type="CDD" id="cd14797">
    <property type="entry name" value="DUF302"/>
    <property type="match status" value="1"/>
</dbReference>
<dbReference type="EMBL" id="BMFC01000004">
    <property type="protein sequence ID" value="GGC04821.1"/>
    <property type="molecule type" value="Genomic_DNA"/>
</dbReference>
<dbReference type="Gene3D" id="3.30.310.70">
    <property type="entry name" value="TT1751-like domain"/>
    <property type="match status" value="1"/>
</dbReference>
<reference evidence="4" key="1">
    <citation type="journal article" date="2019" name="Int. J. Syst. Evol. Microbiol.">
        <title>The Global Catalogue of Microorganisms (GCM) 10K type strain sequencing project: providing services to taxonomists for standard genome sequencing and annotation.</title>
        <authorList>
            <consortium name="The Broad Institute Genomics Platform"/>
            <consortium name="The Broad Institute Genome Sequencing Center for Infectious Disease"/>
            <person name="Wu L."/>
            <person name="Ma J."/>
        </authorList>
    </citation>
    <scope>NUCLEOTIDE SEQUENCE [LARGE SCALE GENOMIC DNA]</scope>
    <source>
        <strain evidence="4">CGMCC 1.12478</strain>
    </source>
</reference>
<accession>A0ABQ1KRH4</accession>
<protein>
    <recommendedName>
        <fullName evidence="2">DUF302 domain-containing protein</fullName>
    </recommendedName>
</protein>
<name>A0ABQ1KRH4_9RHOB</name>
<dbReference type="PANTHER" id="PTHR38342">
    <property type="entry name" value="SLR5037 PROTEIN"/>
    <property type="match status" value="1"/>
</dbReference>
<feature type="chain" id="PRO_5045746993" description="DUF302 domain-containing protein" evidence="1">
    <location>
        <begin position="20"/>
        <end position="150"/>
    </location>
</feature>
<dbReference type="Proteomes" id="UP000645462">
    <property type="component" value="Unassembled WGS sequence"/>
</dbReference>
<feature type="domain" description="DUF302" evidence="2">
    <location>
        <begin position="55"/>
        <end position="117"/>
    </location>
</feature>
<gene>
    <name evidence="3" type="ORF">GCM10011363_21880</name>
</gene>
<proteinExistence type="predicted"/>
<keyword evidence="4" id="KW-1185">Reference proteome</keyword>